<dbReference type="SUPFAM" id="SSF49373">
    <property type="entry name" value="Invasin/intimin cell-adhesion fragments"/>
    <property type="match status" value="2"/>
</dbReference>
<gene>
    <name evidence="3" type="ORF">OCV99_04045</name>
</gene>
<dbReference type="Gene3D" id="2.60.40.1080">
    <property type="match status" value="1"/>
</dbReference>
<feature type="domain" description="SLH" evidence="2">
    <location>
        <begin position="1269"/>
        <end position="1328"/>
    </location>
</feature>
<dbReference type="Pfam" id="PF00395">
    <property type="entry name" value="SLH"/>
    <property type="match status" value="3"/>
</dbReference>
<dbReference type="InterPro" id="IPR008964">
    <property type="entry name" value="Invasin/intimin_cell_adhesion"/>
</dbReference>
<keyword evidence="1" id="KW-0677">Repeat</keyword>
<accession>A0ABT2RJZ7</accession>
<dbReference type="PROSITE" id="PS51272">
    <property type="entry name" value="SLH"/>
    <property type="match status" value="3"/>
</dbReference>
<dbReference type="RefSeq" id="WP_262574795.1">
    <property type="nucleotide sequence ID" value="NZ_JAOQJU010000002.1"/>
</dbReference>
<comment type="caution">
    <text evidence="3">The sequence shown here is derived from an EMBL/GenBank/DDBJ whole genome shotgun (WGS) entry which is preliminary data.</text>
</comment>
<evidence type="ECO:0000313" key="4">
    <source>
        <dbReference type="Proteomes" id="UP001652431"/>
    </source>
</evidence>
<evidence type="ECO:0000256" key="1">
    <source>
        <dbReference type="ARBA" id="ARBA00022737"/>
    </source>
</evidence>
<organism evidence="3 4">
    <name type="scientific">Dorea acetigenes</name>
    <dbReference type="NCBI Taxonomy" id="2981787"/>
    <lineage>
        <taxon>Bacteria</taxon>
        <taxon>Bacillati</taxon>
        <taxon>Bacillota</taxon>
        <taxon>Clostridia</taxon>
        <taxon>Lachnospirales</taxon>
        <taxon>Lachnospiraceae</taxon>
        <taxon>Dorea</taxon>
    </lineage>
</organism>
<dbReference type="InterPro" id="IPR001119">
    <property type="entry name" value="SLH_dom"/>
</dbReference>
<evidence type="ECO:0000259" key="2">
    <source>
        <dbReference type="PROSITE" id="PS51272"/>
    </source>
</evidence>
<keyword evidence="4" id="KW-1185">Reference proteome</keyword>
<sequence>MKKKALALLICMVVVIIGVAGIYNISHASGLTYNQYLSNYYSEDSTLNFYLEECNTPYRTYVETGGTNFESTLAAWEVGTLGAGAATTYTTKQVEFYKLILFDILYQDVSNSTFLKDYEKNIKALNVSCWKSLAELDSTISKSAKVDEELLNKLNNLKVFTKSMKYVSTFTKGLGYVNDAGDLINRICKIEALMNLPDECGEVLTSIMGNTDNLALGYAINEMIEACGGMFTEEQIAAWFTADTVISIAAEECFKGIWDGLLASCGAAGLSIKVGQSVGKLGSNILVGTDKIAEEWYSMKMICDFEDALKKTVKGYQSRYKSNSTDENAVLFNESVRMLYKTMDMGMDYAKDFVKAVRSGGVVNWLYSFFNQTKYDELEKTLGNIQENMNSEMLFVSNYMMNLYLDEYGSSVSANTDVSQEKQEITQEERETIVQQLSGDMIKTSNLVITKNTILTGDWETYGDLEVHDGTLDLNGFTLNVGGNANQPGGYVNVNGGTLNIDGAYNLYEEIVDSATGQSKKIGGGTLQMNNTTDVVNVKGDFVTYGYNGSSPLTAGTLNLYGNFEQIGDYGYFSSSGSFEPGEELCINFLKEGTPKISFVSTKSHLNNNTYFASKKVELSGKITGWKLTDNLTVEGEMPAFAGTFDLDGHTMNINGDLNQPDGYVNVNGGTLNIDGAYNLYEETVDSATGQPKKIGGGTLQMNNTTDVVNVKGDFVTYGYNGSSPLTAGTLNLYGNFEQIGDYGYFSSSGSFEPGEELCINFLKEGTTKVSFVSTKSYLNNNTHFSSKKVELSGKITGWKLTDNLTVEGEMPAFAGTFDLDGHTLNINGDLNQPSGTMKLNKGTLKVNGNYNLCGRKINSVTDETEIVRGGSLLMQNVKEIVNVTGDMIVYSSNGSDSLVGGTLYLKGNFTQYGDSYSFRASQYHKTVLTGDATPENKQKITFNHSNCKFHILQLSKPKDCYEFHPEVCWDELNEISGKSIVDAKVELEEESCLYEGKEVCPKVIVTLGGEQLKEDIDFVVSYEGNDKPGTAKIKIEGINCYEGVTEKEFTIICEHKWGEWIVTKEATNTEEGQKEHICQTCGEIEEEVIPILGKQAQVIEGTDHYIKTYGDSNFNLDCILTKGNGVLSYTSDNEKVVSVDAKGTASVIGAGTASITVTAAGTDEYVKTEKVIAVTVNKAEQKFNITYNTDILSVGQTLSIKAESSTGLITYESADVRIANVDNQGVITAKAKGVVQIAVKSAGNNNYQEAVKHVSITVKENEPVNPPEERSFVDVQEGAWYYEYVRYNYMAGIMTGKDDAHFAPDENLARAQFAVILHRMNDEPAVTYTEVFPDVSDDVWYTNAILWANNIGVVTGYSNTGCFGPADNINREQMAVMMYRYANYKGYDTGNKADFNNFSDADRVSAYAEEAMRWAVGNKIISGKNNGTLLDPQGNATRAECATIIMRFTEKFEK</sequence>
<dbReference type="Proteomes" id="UP001652431">
    <property type="component" value="Unassembled WGS sequence"/>
</dbReference>
<name>A0ABT2RJZ7_9FIRM</name>
<dbReference type="EMBL" id="JAOQJU010000002">
    <property type="protein sequence ID" value="MCU6685739.1"/>
    <property type="molecule type" value="Genomic_DNA"/>
</dbReference>
<feature type="domain" description="SLH" evidence="2">
    <location>
        <begin position="1329"/>
        <end position="1393"/>
    </location>
</feature>
<evidence type="ECO:0000313" key="3">
    <source>
        <dbReference type="EMBL" id="MCU6685739.1"/>
    </source>
</evidence>
<reference evidence="3 4" key="1">
    <citation type="journal article" date="2021" name="ISME Commun">
        <title>Automated analysis of genomic sequences facilitates high-throughput and comprehensive description of bacteria.</title>
        <authorList>
            <person name="Hitch T.C.A."/>
        </authorList>
    </citation>
    <scope>NUCLEOTIDE SEQUENCE [LARGE SCALE GENOMIC DNA]</scope>
    <source>
        <strain evidence="3 4">Sanger_03</strain>
    </source>
</reference>
<feature type="domain" description="SLH" evidence="2">
    <location>
        <begin position="1396"/>
        <end position="1455"/>
    </location>
</feature>
<proteinExistence type="predicted"/>
<protein>
    <submittedName>
        <fullName evidence="3">S-layer homology domain-containing protein</fullName>
    </submittedName>
</protein>